<keyword evidence="4" id="KW-1185">Reference proteome</keyword>
<dbReference type="InterPro" id="IPR012942">
    <property type="entry name" value="SRR1-like"/>
</dbReference>
<dbReference type="EMBL" id="RYZI01000875">
    <property type="protein sequence ID" value="RWA03245.1"/>
    <property type="molecule type" value="Genomic_DNA"/>
</dbReference>
<evidence type="ECO:0000313" key="3">
    <source>
        <dbReference type="EMBL" id="RWA03245.1"/>
    </source>
</evidence>
<dbReference type="AlphaFoldDB" id="A0A439CM49"/>
<dbReference type="STRING" id="363999.A0A439CM49"/>
<evidence type="ECO:0000256" key="1">
    <source>
        <dbReference type="SAM" id="MobiDB-lite"/>
    </source>
</evidence>
<feature type="domain" description="SRR1-like" evidence="2">
    <location>
        <begin position="75"/>
        <end position="246"/>
    </location>
</feature>
<gene>
    <name evidence="3" type="ORF">EKO27_g11860</name>
</gene>
<reference evidence="3 4" key="1">
    <citation type="submission" date="2018-12" db="EMBL/GenBank/DDBJ databases">
        <title>Draft genome sequence of Xylaria grammica IHI A82.</title>
        <authorList>
            <person name="Buettner E."/>
            <person name="Kellner H."/>
        </authorList>
    </citation>
    <scope>NUCLEOTIDE SEQUENCE [LARGE SCALE GENOMIC DNA]</scope>
    <source>
        <strain evidence="3 4">IHI A82</strain>
    </source>
</reference>
<dbReference type="Proteomes" id="UP000286045">
    <property type="component" value="Unassembled WGS sequence"/>
</dbReference>
<evidence type="ECO:0000259" key="2">
    <source>
        <dbReference type="Pfam" id="PF07985"/>
    </source>
</evidence>
<accession>A0A439CM49</accession>
<name>A0A439CM49_9PEZI</name>
<dbReference type="PANTHER" id="PTHR42080:SF1">
    <property type="entry name" value="SRR1-LIKE DOMAIN-CONTAINING PROTEIN"/>
    <property type="match status" value="1"/>
</dbReference>
<proteinExistence type="predicted"/>
<dbReference type="Pfam" id="PF07985">
    <property type="entry name" value="SRR1"/>
    <property type="match status" value="1"/>
</dbReference>
<evidence type="ECO:0000313" key="4">
    <source>
        <dbReference type="Proteomes" id="UP000286045"/>
    </source>
</evidence>
<sequence>MSLTAEDHFSEPQEAWVKVHGRKGRRSRNKPAPAASISSKLVVSPPTLSLEQVKQDHDRLAGQWKSSPSYDQLQELLLRHTDSTSRSVTKAICFGLGTFDPPDGAWEQKRKAHIQLAAFLAIVEHLRSNASHQVRCIFQEPILNSVDKAFIESLGHEVVESPIGFQLVGPESLAFGVHLYRDIYSQVIATHIPAMFVGTSYGIWEDFHGAVNLDWAQMKKLDQLCVKAKFPENPADTTFSSTIIHWRQKREVEIVGFPQLLYPS</sequence>
<comment type="caution">
    <text evidence="3">The sequence shown here is derived from an EMBL/GenBank/DDBJ whole genome shotgun (WGS) entry which is preliminary data.</text>
</comment>
<dbReference type="PANTHER" id="PTHR42080">
    <property type="entry name" value="SRR1 DOMAIN-CONTAINING PROTEIN"/>
    <property type="match status" value="1"/>
</dbReference>
<feature type="compositionally biased region" description="Basic residues" evidence="1">
    <location>
        <begin position="19"/>
        <end position="29"/>
    </location>
</feature>
<feature type="compositionally biased region" description="Basic and acidic residues" evidence="1">
    <location>
        <begin position="1"/>
        <end position="11"/>
    </location>
</feature>
<protein>
    <recommendedName>
        <fullName evidence="2">SRR1-like domain-containing protein</fullName>
    </recommendedName>
</protein>
<feature type="region of interest" description="Disordered" evidence="1">
    <location>
        <begin position="1"/>
        <end position="38"/>
    </location>
</feature>
<organism evidence="3 4">
    <name type="scientific">Xylaria grammica</name>
    <dbReference type="NCBI Taxonomy" id="363999"/>
    <lineage>
        <taxon>Eukaryota</taxon>
        <taxon>Fungi</taxon>
        <taxon>Dikarya</taxon>
        <taxon>Ascomycota</taxon>
        <taxon>Pezizomycotina</taxon>
        <taxon>Sordariomycetes</taxon>
        <taxon>Xylariomycetidae</taxon>
        <taxon>Xylariales</taxon>
        <taxon>Xylariaceae</taxon>
        <taxon>Xylaria</taxon>
    </lineage>
</organism>